<evidence type="ECO:0000256" key="12">
    <source>
        <dbReference type="ARBA" id="ARBA00022917"/>
    </source>
</evidence>
<comment type="subcellular location">
    <subcellularLocation>
        <location evidence="2">Cytoplasm</location>
    </subcellularLocation>
</comment>
<keyword evidence="11" id="KW-0067">ATP-binding</keyword>
<feature type="domain" description="Aminoacyl-tRNA synthetase class Ia" evidence="17">
    <location>
        <begin position="18"/>
        <end position="545"/>
    </location>
</feature>
<dbReference type="PRINTS" id="PR00984">
    <property type="entry name" value="TRNASYNTHILE"/>
</dbReference>
<evidence type="ECO:0000256" key="13">
    <source>
        <dbReference type="ARBA" id="ARBA00023146"/>
    </source>
</evidence>
<organism evidence="18 19">
    <name type="scientific">Candidatus Glassbacteria bacterium RIFCSPLOWO2_12_FULL_58_11</name>
    <dbReference type="NCBI Taxonomy" id="1817867"/>
    <lineage>
        <taxon>Bacteria</taxon>
        <taxon>Candidatus Glassiibacteriota</taxon>
    </lineage>
</organism>
<reference evidence="18 19" key="1">
    <citation type="journal article" date="2016" name="Nat. Commun.">
        <title>Thousands of microbial genomes shed light on interconnected biogeochemical processes in an aquifer system.</title>
        <authorList>
            <person name="Anantharaman K."/>
            <person name="Brown C.T."/>
            <person name="Hug L.A."/>
            <person name="Sharon I."/>
            <person name="Castelle C.J."/>
            <person name="Probst A.J."/>
            <person name="Thomas B.C."/>
            <person name="Singh A."/>
            <person name="Wilkins M.J."/>
            <person name="Karaoz U."/>
            <person name="Brodie E.L."/>
            <person name="Williams K.H."/>
            <person name="Hubbard S.S."/>
            <person name="Banfield J.F."/>
        </authorList>
    </citation>
    <scope>NUCLEOTIDE SEQUENCE [LARGE SCALE GENOMIC DNA]</scope>
</reference>
<dbReference type="EC" id="6.1.1.5" evidence="5 16"/>
<dbReference type="GO" id="GO:0005524">
    <property type="term" value="F:ATP binding"/>
    <property type="evidence" value="ECO:0007669"/>
    <property type="project" value="UniProtKB-KW"/>
</dbReference>
<evidence type="ECO:0000259" key="17">
    <source>
        <dbReference type="Pfam" id="PF00133"/>
    </source>
</evidence>
<dbReference type="FunFam" id="3.40.50.620:FF:000063">
    <property type="entry name" value="Isoleucine--tRNA ligase"/>
    <property type="match status" value="1"/>
</dbReference>
<keyword evidence="7 18" id="KW-0436">Ligase</keyword>
<dbReference type="AlphaFoldDB" id="A0A1F5Z209"/>
<dbReference type="EMBL" id="MFIX01000028">
    <property type="protein sequence ID" value="OGG06364.1"/>
    <property type="molecule type" value="Genomic_DNA"/>
</dbReference>
<evidence type="ECO:0000256" key="9">
    <source>
        <dbReference type="ARBA" id="ARBA00022741"/>
    </source>
</evidence>
<comment type="caution">
    <text evidence="18">The sequence shown here is derived from an EMBL/GenBank/DDBJ whole genome shotgun (WGS) entry which is preliminary data.</text>
</comment>
<evidence type="ECO:0000256" key="15">
    <source>
        <dbReference type="ARBA" id="ARBA00048359"/>
    </source>
</evidence>
<dbReference type="SUPFAM" id="SSF50677">
    <property type="entry name" value="ValRS/IleRS/LeuRS editing domain"/>
    <property type="match status" value="1"/>
</dbReference>
<dbReference type="Proteomes" id="UP000179129">
    <property type="component" value="Unassembled WGS sequence"/>
</dbReference>
<dbReference type="GO" id="GO:0002161">
    <property type="term" value="F:aminoacyl-tRNA deacylase activity"/>
    <property type="evidence" value="ECO:0007669"/>
    <property type="project" value="InterPro"/>
</dbReference>
<dbReference type="NCBIfam" id="TIGR00392">
    <property type="entry name" value="ileS"/>
    <property type="match status" value="1"/>
</dbReference>
<dbReference type="PANTHER" id="PTHR42780">
    <property type="entry name" value="SOLEUCYL-TRNA SYNTHETASE"/>
    <property type="match status" value="1"/>
</dbReference>
<evidence type="ECO:0000256" key="16">
    <source>
        <dbReference type="NCBIfam" id="TIGR00392"/>
    </source>
</evidence>
<evidence type="ECO:0000256" key="10">
    <source>
        <dbReference type="ARBA" id="ARBA00022833"/>
    </source>
</evidence>
<comment type="similarity">
    <text evidence="3">Belongs to the class-I aminoacyl-tRNA synthetase family. IleS type 2 subfamily.</text>
</comment>
<dbReference type="GO" id="GO:0006428">
    <property type="term" value="P:isoleucyl-tRNA aminoacylation"/>
    <property type="evidence" value="ECO:0007669"/>
    <property type="project" value="UniProtKB-UniRule"/>
</dbReference>
<evidence type="ECO:0000256" key="2">
    <source>
        <dbReference type="ARBA" id="ARBA00004496"/>
    </source>
</evidence>
<dbReference type="InterPro" id="IPR009008">
    <property type="entry name" value="Val/Leu/Ile-tRNA-synth_edit"/>
</dbReference>
<evidence type="ECO:0000256" key="8">
    <source>
        <dbReference type="ARBA" id="ARBA00022723"/>
    </source>
</evidence>
<sequence length="545" mass="63274">MFKEYQKEFRPSELENEILAFWEERGIFEKSVRQNADGPRFVFYEGPPTANGKPGIHHVISRTIKDLVCRYYTMLGYHVPRKAGWDTHGLPVEIEIEKLLGINGKEQIESYGVEKFNQLCRDSVFKYVKEWEQLTQRMGYWLDYRNPYITYDRNYIESVWWLLKQIWDKGLLYSGYKIVPYCPRCETPLSSHEVSLGYKEVTDPSVFVKMRLADEPDTYFLVWTTTPWTLISNVALAVGPDHMYARVRKDGETLILAEALVEDLLGAEARIEATCAGRELAGRKYLRLFDFVDPPEGTEAFYVVPGDFVSLEDGTGIVHIAPAFGADDYELSRTHGLPLLQPVDKQGKFTAEVTPWAGRFVKHADKEIIENLRQRGLLFKDQGYSHNYPYCWRCDTPLLYYARASWYINTSRYKDQLLENSNSVNWFPPEVGQGRFAEWLENNVDWSLSRDRYWGTPLNIWVCEGCEHKLAVGSLAELIELGDNVPADIDLHKPYVDQIFLTCPECGGRMKRVPEVIYCWFDSGSMPFAQLHYPFDNREEFARNF</sequence>
<dbReference type="PANTHER" id="PTHR42780:SF1">
    <property type="entry name" value="ISOLEUCINE--TRNA LIGASE, CYTOPLASMIC"/>
    <property type="match status" value="1"/>
</dbReference>
<keyword evidence="12" id="KW-0648">Protein biosynthesis</keyword>
<dbReference type="Pfam" id="PF00133">
    <property type="entry name" value="tRNA-synt_1"/>
    <property type="match status" value="1"/>
</dbReference>
<protein>
    <recommendedName>
        <fullName evidence="5 16">Isoleucine--tRNA ligase</fullName>
        <ecNumber evidence="5 16">6.1.1.5</ecNumber>
    </recommendedName>
</protein>
<evidence type="ECO:0000313" key="19">
    <source>
        <dbReference type="Proteomes" id="UP000179129"/>
    </source>
</evidence>
<comment type="catalytic activity">
    <reaction evidence="15">
        <text>tRNA(Ile) + L-isoleucine + ATP = L-isoleucyl-tRNA(Ile) + AMP + diphosphate</text>
        <dbReference type="Rhea" id="RHEA:11060"/>
        <dbReference type="Rhea" id="RHEA-COMP:9666"/>
        <dbReference type="Rhea" id="RHEA-COMP:9695"/>
        <dbReference type="ChEBI" id="CHEBI:30616"/>
        <dbReference type="ChEBI" id="CHEBI:33019"/>
        <dbReference type="ChEBI" id="CHEBI:58045"/>
        <dbReference type="ChEBI" id="CHEBI:78442"/>
        <dbReference type="ChEBI" id="CHEBI:78528"/>
        <dbReference type="ChEBI" id="CHEBI:456215"/>
        <dbReference type="EC" id="6.1.1.5"/>
    </reaction>
</comment>
<comment type="function">
    <text evidence="14">Catalyzes the attachment of isoleucine to tRNA(Ile). As IleRS can inadvertently accommodate and process structurally similar amino acids such as valine, to avoid such errors it has two additional distinct tRNA(Ile)-dependent editing activities. One activity is designated as 'pretransfer' editing and involves the hydrolysis of activated Val-AMP. The other activity is designated 'posttransfer' editing and involves deacylation of mischarged Val-tRNA(Ile).</text>
</comment>
<keyword evidence="8" id="KW-0479">Metal-binding</keyword>
<evidence type="ECO:0000256" key="3">
    <source>
        <dbReference type="ARBA" id="ARBA00007078"/>
    </source>
</evidence>
<dbReference type="Gene3D" id="3.40.50.620">
    <property type="entry name" value="HUPs"/>
    <property type="match status" value="2"/>
</dbReference>
<evidence type="ECO:0000256" key="4">
    <source>
        <dbReference type="ARBA" id="ARBA00011245"/>
    </source>
</evidence>
<keyword evidence="6" id="KW-0963">Cytoplasm</keyword>
<keyword evidence="13" id="KW-0030">Aminoacyl-tRNA synthetase</keyword>
<keyword evidence="9" id="KW-0547">Nucleotide-binding</keyword>
<comment type="subunit">
    <text evidence="4">Monomer.</text>
</comment>
<dbReference type="GO" id="GO:0046872">
    <property type="term" value="F:metal ion binding"/>
    <property type="evidence" value="ECO:0007669"/>
    <property type="project" value="UniProtKB-KW"/>
</dbReference>
<gene>
    <name evidence="18" type="ORF">A3F83_13555</name>
</gene>
<evidence type="ECO:0000256" key="7">
    <source>
        <dbReference type="ARBA" id="ARBA00022598"/>
    </source>
</evidence>
<dbReference type="STRING" id="1817867.A3F83_13555"/>
<evidence type="ECO:0000256" key="6">
    <source>
        <dbReference type="ARBA" id="ARBA00022490"/>
    </source>
</evidence>
<evidence type="ECO:0000256" key="1">
    <source>
        <dbReference type="ARBA" id="ARBA00001947"/>
    </source>
</evidence>
<name>A0A1F5Z209_9BACT</name>
<evidence type="ECO:0000256" key="11">
    <source>
        <dbReference type="ARBA" id="ARBA00022840"/>
    </source>
</evidence>
<dbReference type="GO" id="GO:0004822">
    <property type="term" value="F:isoleucine-tRNA ligase activity"/>
    <property type="evidence" value="ECO:0007669"/>
    <property type="project" value="UniProtKB-UniRule"/>
</dbReference>
<feature type="non-terminal residue" evidence="18">
    <location>
        <position position="545"/>
    </location>
</feature>
<evidence type="ECO:0000256" key="14">
    <source>
        <dbReference type="ARBA" id="ARBA00025217"/>
    </source>
</evidence>
<dbReference type="InterPro" id="IPR014729">
    <property type="entry name" value="Rossmann-like_a/b/a_fold"/>
</dbReference>
<keyword evidence="10" id="KW-0862">Zinc</keyword>
<comment type="cofactor">
    <cofactor evidence="1">
        <name>Zn(2+)</name>
        <dbReference type="ChEBI" id="CHEBI:29105"/>
    </cofactor>
</comment>
<dbReference type="InterPro" id="IPR002301">
    <property type="entry name" value="Ile-tRNA-ligase"/>
</dbReference>
<accession>A0A1F5Z209</accession>
<evidence type="ECO:0000256" key="5">
    <source>
        <dbReference type="ARBA" id="ARBA00013165"/>
    </source>
</evidence>
<dbReference type="SUPFAM" id="SSF52374">
    <property type="entry name" value="Nucleotidylyl transferase"/>
    <property type="match status" value="1"/>
</dbReference>
<dbReference type="InterPro" id="IPR002300">
    <property type="entry name" value="aa-tRNA-synth_Ia"/>
</dbReference>
<proteinExistence type="inferred from homology"/>
<dbReference type="InterPro" id="IPR023586">
    <property type="entry name" value="Ile-tRNA-ligase_type2"/>
</dbReference>
<dbReference type="GO" id="GO:0005737">
    <property type="term" value="C:cytoplasm"/>
    <property type="evidence" value="ECO:0007669"/>
    <property type="project" value="UniProtKB-SubCell"/>
</dbReference>
<evidence type="ECO:0000313" key="18">
    <source>
        <dbReference type="EMBL" id="OGG06364.1"/>
    </source>
</evidence>